<feature type="region of interest" description="Disordered" evidence="1">
    <location>
        <begin position="680"/>
        <end position="723"/>
    </location>
</feature>
<dbReference type="Gene3D" id="2.30.29.30">
    <property type="entry name" value="Pleckstrin-homology domain (PH domain)/Phosphotyrosine-binding domain (PTB)"/>
    <property type="match status" value="1"/>
</dbReference>
<feature type="compositionally biased region" description="Low complexity" evidence="1">
    <location>
        <begin position="1047"/>
        <end position="1062"/>
    </location>
</feature>
<feature type="compositionally biased region" description="Polar residues" evidence="1">
    <location>
        <begin position="389"/>
        <end position="410"/>
    </location>
</feature>
<dbReference type="PROSITE" id="PS50003">
    <property type="entry name" value="PH_DOMAIN"/>
    <property type="match status" value="1"/>
</dbReference>
<organism evidence="3 4">
    <name type="scientific">Candolleomyces aberdarensis</name>
    <dbReference type="NCBI Taxonomy" id="2316362"/>
    <lineage>
        <taxon>Eukaryota</taxon>
        <taxon>Fungi</taxon>
        <taxon>Dikarya</taxon>
        <taxon>Basidiomycota</taxon>
        <taxon>Agaricomycotina</taxon>
        <taxon>Agaricomycetes</taxon>
        <taxon>Agaricomycetidae</taxon>
        <taxon>Agaricales</taxon>
        <taxon>Agaricineae</taxon>
        <taxon>Psathyrellaceae</taxon>
        <taxon>Candolleomyces</taxon>
    </lineage>
</organism>
<comment type="caution">
    <text evidence="3">The sequence shown here is derived from an EMBL/GenBank/DDBJ whole genome shotgun (WGS) entry which is preliminary data.</text>
</comment>
<gene>
    <name evidence="3" type="ORF">EST38_g8053</name>
</gene>
<dbReference type="InterPro" id="IPR011993">
    <property type="entry name" value="PH-like_dom_sf"/>
</dbReference>
<evidence type="ECO:0000313" key="3">
    <source>
        <dbReference type="EMBL" id="RXW17800.1"/>
    </source>
</evidence>
<feature type="compositionally biased region" description="Polar residues" evidence="1">
    <location>
        <begin position="1063"/>
        <end position="1080"/>
    </location>
</feature>
<feature type="compositionally biased region" description="Basic and acidic residues" evidence="1">
    <location>
        <begin position="1116"/>
        <end position="1128"/>
    </location>
</feature>
<reference evidence="3 4" key="1">
    <citation type="submission" date="2019-01" db="EMBL/GenBank/DDBJ databases">
        <title>Draft genome sequence of Psathyrella aberdarensis IHI B618.</title>
        <authorList>
            <person name="Buettner E."/>
            <person name="Kellner H."/>
        </authorList>
    </citation>
    <scope>NUCLEOTIDE SEQUENCE [LARGE SCALE GENOMIC DNA]</scope>
    <source>
        <strain evidence="3 4">IHI B618</strain>
    </source>
</reference>
<feature type="domain" description="PH" evidence="2">
    <location>
        <begin position="1576"/>
        <end position="1680"/>
    </location>
</feature>
<feature type="compositionally biased region" description="Pro residues" evidence="1">
    <location>
        <begin position="193"/>
        <end position="210"/>
    </location>
</feature>
<feature type="compositionally biased region" description="Polar residues" evidence="1">
    <location>
        <begin position="1388"/>
        <end position="1397"/>
    </location>
</feature>
<feature type="region of interest" description="Disordered" evidence="1">
    <location>
        <begin position="1112"/>
        <end position="1177"/>
    </location>
</feature>
<dbReference type="STRING" id="2316362.A0A4Q2DDK2"/>
<feature type="compositionally biased region" description="Basic and acidic residues" evidence="1">
    <location>
        <begin position="871"/>
        <end position="884"/>
    </location>
</feature>
<dbReference type="InterPro" id="IPR029071">
    <property type="entry name" value="Ubiquitin-like_domsf"/>
</dbReference>
<dbReference type="SUPFAM" id="SSF54236">
    <property type="entry name" value="Ubiquitin-like"/>
    <property type="match status" value="1"/>
</dbReference>
<dbReference type="Proteomes" id="UP000290288">
    <property type="component" value="Unassembled WGS sequence"/>
</dbReference>
<feature type="region of interest" description="Disordered" evidence="1">
    <location>
        <begin position="930"/>
        <end position="1098"/>
    </location>
</feature>
<name>A0A4Q2DDK2_9AGAR</name>
<keyword evidence="4" id="KW-1185">Reference proteome</keyword>
<feature type="compositionally biased region" description="Basic and acidic residues" evidence="1">
    <location>
        <begin position="1144"/>
        <end position="1162"/>
    </location>
</feature>
<feature type="region of interest" description="Disordered" evidence="1">
    <location>
        <begin position="1242"/>
        <end position="1467"/>
    </location>
</feature>
<sequence length="1752" mass="188348">MDSNVPLYFTANTQDLAFHIALDAPKHPHHPPFVRDPPRDRLPASSDVDAWGLGIDSRLALVKEDLDIDFYTNLYAGTPKQRPMTRKRRSLQQILVPNFLQGSSLSTPPSPEAPTSPASSVGSKRFSRLRAHSSATVSGRWGLQQLAELPPLLTPASTVVSPSSSPPPSFLLDDDPFANLTSGPSVSRNATPVPAPPPPPSEEIPTPETPRSPLMPTVQEIPSQSIPRANSAVDIGEKVKKQPAPRAFAGQRLAPVAAHQRPAFRTRPSLPSLSTLSQMNVVLTKKVRKGRVGAGLPFEPWDNPTCELPPRVLQDISGTSTQSLPPGTQPLLPSQLVGLAANNPASATEAPQPSHTPNDPSSSATAASPIDEVSTTPNALSQHIPLQDSEPSQLPNDETYLFPSSSTPSDSGHGHDLVDNYYSRSSSDLGHEEEEENARHRASDDDAPFSVYNQYSRYTTDFDTDTTTTASTSCDELSPPPSSRVSSLDLSLPPTLSRSVSPVSVSSQRSVENGANRDSTYTRDGHSTARSSSEYSDSLRSQLDSDNQCPSLVSSESYFASSTSTLPPFMSPITPAASVQPSASQLSPTLSASSIGSSGYFLPPFSSIYAQESTALGLVANWRDQFGYGTGPGLYLSDLELSDSSSLAIPEEEVQPKYPPIDAQDSDVVHAPLTTTTTAISSNSSFESSETASSSSSSALMSPPSLPTHIPSPTSPSQYEDGLGFPRFVTNSKSFVASPIEDVDGIAWPSSADTVRPLIRREGPGSEGRAASGQQTHGAVNAIAVENAERNVPEEVVDGEKGAANGKGPAAFSGGGAVMESNTTMMVRSRSRLSLSEMEAAGQAHAEPRGEHLTHLYQQPFLDRDYHHQHDHLQHQDYHQRHDYSISTSASSSSQNLLSSSSGSSRTQSVFSIDSEDFGGMVGYQAPRTSAVSYADERWSRGSRAVDGSGWEASPGSAGGGGSYRGRAQSNQDYNGASTSSSGWYGQHASGRLGFGRGGGGDDDDDDGRDDRRRQRRPHLGPEACTAVSTSASDREDDEDSADDYGPPAASAPATSPSWNAATWNRYTNNSQLSSPSAQATRFPISSTATSSDDDDVPLAQRIPTALTAQKSIRRQVREERQVRKLERAATTASKTTRASGSRAENEGRDREWEAFSRERHTTLRPAGAGGPAVSSAMPMTSSQEAAMHAIMGESQQQSAPASAPVTKGRQRTMTMPSKAPAHNPFSPEDLAKRLQNVQLTTEQAPAPTSAQQSPQPFGNYCVGGARGSFETPERSPGSVPTRGRSMKDYGRNDPYGNSPSSPLNTVLRSRSVHNADRDRESQRRMLDELPPPPPYRAAPLSPAMPVDGAEQRTALSRQFSRSQSRAKEDVSGSASQAHSPQAKKRSLSISRGSATSPHVHAFDHGEHVPPVPPLPLSMEEEGAHQQQHHVLRKLLRPGTSGGRTSGRTSLDGERSGRSPVTPLAALPGNGQVVQQRVFIGDMQRFNMVEITNSTTAGEVIDMIDAQGSLKGLVGSGGWMVYEVAQDFGMERPIRSFELLSDVQASWNKDKMVNLFVLKMTPLSVPLSRSAIPSSSPLHHGYVEWESKRGKWSKRWMQLREHSLWLSKREGKDEIFLCSLSNFDAYSVTRSHRAPKPFAFAVKSTDSLSFFENAADYLHNFSCNEKEGRIWMEKILVARSYVLHQERQVLFNPKAPGGNASGGLTRSGTRKSTTQRLPAAPLVSVPPPYSVANQLPQSGNVFEPGSLLSKQP</sequence>
<feature type="compositionally biased region" description="Basic residues" evidence="1">
    <location>
        <begin position="1427"/>
        <end position="1436"/>
    </location>
</feature>
<dbReference type="Gene3D" id="3.10.20.90">
    <property type="entry name" value="Phosphatidylinositol 3-kinase Catalytic Subunit, Chain A, domain 1"/>
    <property type="match status" value="1"/>
</dbReference>
<feature type="region of interest" description="Disordered" evidence="1">
    <location>
        <begin position="1193"/>
        <end position="1228"/>
    </location>
</feature>
<feature type="compositionally biased region" description="Low complexity" evidence="1">
    <location>
        <begin position="1129"/>
        <end position="1143"/>
    </location>
</feature>
<dbReference type="EMBL" id="SDEE01000311">
    <property type="protein sequence ID" value="RXW17800.1"/>
    <property type="molecule type" value="Genomic_DNA"/>
</dbReference>
<feature type="compositionally biased region" description="Polar residues" evidence="1">
    <location>
        <begin position="316"/>
        <end position="326"/>
    </location>
</feature>
<feature type="region of interest" description="Disordered" evidence="1">
    <location>
        <begin position="295"/>
        <end position="547"/>
    </location>
</feature>
<feature type="compositionally biased region" description="Polar residues" evidence="1">
    <location>
        <begin position="1702"/>
        <end position="1716"/>
    </location>
</feature>
<feature type="compositionally biased region" description="Basic and acidic residues" evidence="1">
    <location>
        <begin position="1314"/>
        <end position="1328"/>
    </location>
</feature>
<evidence type="ECO:0000259" key="2">
    <source>
        <dbReference type="PROSITE" id="PS50003"/>
    </source>
</evidence>
<feature type="compositionally biased region" description="Low complexity" evidence="1">
    <location>
        <begin position="483"/>
        <end position="511"/>
    </location>
</feature>
<feature type="compositionally biased region" description="Low complexity" evidence="1">
    <location>
        <begin position="531"/>
        <end position="541"/>
    </location>
</feature>
<dbReference type="PANTHER" id="PTHR38700">
    <property type="entry name" value="YALI0E22418P"/>
    <property type="match status" value="1"/>
</dbReference>
<dbReference type="CDD" id="cd00821">
    <property type="entry name" value="PH"/>
    <property type="match status" value="1"/>
</dbReference>
<dbReference type="SUPFAM" id="SSF50729">
    <property type="entry name" value="PH domain-like"/>
    <property type="match status" value="1"/>
</dbReference>
<dbReference type="InterPro" id="IPR001849">
    <property type="entry name" value="PH_domain"/>
</dbReference>
<accession>A0A4Q2DDK2</accession>
<proteinExistence type="predicted"/>
<dbReference type="SMART" id="SM00233">
    <property type="entry name" value="PH"/>
    <property type="match status" value="1"/>
</dbReference>
<feature type="region of interest" description="Disordered" evidence="1">
    <location>
        <begin position="101"/>
        <end position="127"/>
    </location>
</feature>
<evidence type="ECO:0000313" key="4">
    <source>
        <dbReference type="Proteomes" id="UP000290288"/>
    </source>
</evidence>
<feature type="compositionally biased region" description="Low complexity" evidence="1">
    <location>
        <begin position="1242"/>
        <end position="1257"/>
    </location>
</feature>
<dbReference type="PANTHER" id="PTHR38700:SF1">
    <property type="entry name" value="PH DOMAIN-CONTAINING PROTEIN"/>
    <property type="match status" value="1"/>
</dbReference>
<feature type="compositionally biased region" description="Low complexity" evidence="1">
    <location>
        <begin position="459"/>
        <end position="469"/>
    </location>
</feature>
<protein>
    <recommendedName>
        <fullName evidence="2">PH domain-containing protein</fullName>
    </recommendedName>
</protein>
<feature type="compositionally biased region" description="Polar residues" evidence="1">
    <location>
        <begin position="1296"/>
        <end position="1309"/>
    </location>
</feature>
<feature type="compositionally biased region" description="Polar residues" evidence="1">
    <location>
        <begin position="179"/>
        <end position="190"/>
    </location>
</feature>
<feature type="compositionally biased region" description="Polar residues" evidence="1">
    <location>
        <begin position="343"/>
        <end position="366"/>
    </location>
</feature>
<feature type="region of interest" description="Disordered" evidence="1">
    <location>
        <begin position="155"/>
        <end position="247"/>
    </location>
</feature>
<feature type="region of interest" description="Disordered" evidence="1">
    <location>
        <begin position="1692"/>
        <end position="1752"/>
    </location>
</feature>
<feature type="compositionally biased region" description="Low complexity" evidence="1">
    <location>
        <begin position="680"/>
        <end position="703"/>
    </location>
</feature>
<feature type="compositionally biased region" description="Low complexity" evidence="1">
    <location>
        <begin position="885"/>
        <end position="907"/>
    </location>
</feature>
<evidence type="ECO:0000256" key="1">
    <source>
        <dbReference type="SAM" id="MobiDB-lite"/>
    </source>
</evidence>
<feature type="compositionally biased region" description="Polar residues" evidence="1">
    <location>
        <begin position="971"/>
        <end position="984"/>
    </location>
</feature>
<dbReference type="OrthoDB" id="43122at2759"/>
<feature type="compositionally biased region" description="Polar residues" evidence="1">
    <location>
        <begin position="1354"/>
        <end position="1364"/>
    </location>
</feature>
<dbReference type="Pfam" id="PF21989">
    <property type="entry name" value="RA_2"/>
    <property type="match status" value="1"/>
</dbReference>
<feature type="region of interest" description="Disordered" evidence="1">
    <location>
        <begin position="871"/>
        <end position="907"/>
    </location>
</feature>